<gene>
    <name evidence="4" type="ORF">GCM10009755_26070</name>
</gene>
<dbReference type="Pfam" id="PF13622">
    <property type="entry name" value="4HBT_3"/>
    <property type="match status" value="1"/>
</dbReference>
<feature type="domain" description="Acyl-CoA thioesterase-like N-terminal HotDog" evidence="2">
    <location>
        <begin position="46"/>
        <end position="131"/>
    </location>
</feature>
<evidence type="ECO:0000313" key="4">
    <source>
        <dbReference type="EMBL" id="GAA2013210.1"/>
    </source>
</evidence>
<dbReference type="InterPro" id="IPR042171">
    <property type="entry name" value="Acyl-CoA_hotdog"/>
</dbReference>
<dbReference type="InterPro" id="IPR049449">
    <property type="entry name" value="TesB_ACOT8-like_N"/>
</dbReference>
<dbReference type="Gene3D" id="2.40.160.210">
    <property type="entry name" value="Acyl-CoA thioesterase, double hotdog domain"/>
    <property type="match status" value="1"/>
</dbReference>
<dbReference type="EMBL" id="BAAANO010000029">
    <property type="protein sequence ID" value="GAA2013210.1"/>
    <property type="molecule type" value="Genomic_DNA"/>
</dbReference>
<feature type="region of interest" description="Disordered" evidence="1">
    <location>
        <begin position="240"/>
        <end position="273"/>
    </location>
</feature>
<evidence type="ECO:0000259" key="2">
    <source>
        <dbReference type="Pfam" id="PF13622"/>
    </source>
</evidence>
<reference evidence="5" key="1">
    <citation type="journal article" date="2019" name="Int. J. Syst. Evol. Microbiol.">
        <title>The Global Catalogue of Microorganisms (GCM) 10K type strain sequencing project: providing services to taxonomists for standard genome sequencing and annotation.</title>
        <authorList>
            <consortium name="The Broad Institute Genomics Platform"/>
            <consortium name="The Broad Institute Genome Sequencing Center for Infectious Disease"/>
            <person name="Wu L."/>
            <person name="Ma J."/>
        </authorList>
    </citation>
    <scope>NUCLEOTIDE SEQUENCE [LARGE SCALE GENOMIC DNA]</scope>
    <source>
        <strain evidence="5">JCM 14546</strain>
    </source>
</reference>
<protein>
    <submittedName>
        <fullName evidence="4">Thioesterase family protein</fullName>
    </submittedName>
</protein>
<dbReference type="Pfam" id="PF20789">
    <property type="entry name" value="4HBT_3C"/>
    <property type="match status" value="1"/>
</dbReference>
<organism evidence="4 5">
    <name type="scientific">Brevibacterium samyangense</name>
    <dbReference type="NCBI Taxonomy" id="366888"/>
    <lineage>
        <taxon>Bacteria</taxon>
        <taxon>Bacillati</taxon>
        <taxon>Actinomycetota</taxon>
        <taxon>Actinomycetes</taxon>
        <taxon>Micrococcales</taxon>
        <taxon>Brevibacteriaceae</taxon>
        <taxon>Brevibacterium</taxon>
    </lineage>
</organism>
<evidence type="ECO:0000259" key="3">
    <source>
        <dbReference type="Pfam" id="PF20789"/>
    </source>
</evidence>
<dbReference type="RefSeq" id="WP_344310365.1">
    <property type="nucleotide sequence ID" value="NZ_BAAANO010000029.1"/>
</dbReference>
<feature type="compositionally biased region" description="Gly residues" evidence="1">
    <location>
        <begin position="260"/>
        <end position="272"/>
    </location>
</feature>
<accession>A0ABP5F2D3</accession>
<proteinExistence type="predicted"/>
<keyword evidence="5" id="KW-1185">Reference proteome</keyword>
<feature type="compositionally biased region" description="Gly residues" evidence="1">
    <location>
        <begin position="241"/>
        <end position="251"/>
    </location>
</feature>
<name>A0ABP5F2D3_9MICO</name>
<evidence type="ECO:0000313" key="5">
    <source>
        <dbReference type="Proteomes" id="UP001500755"/>
    </source>
</evidence>
<comment type="caution">
    <text evidence="4">The sequence shown here is derived from an EMBL/GenBank/DDBJ whole genome shotgun (WGS) entry which is preliminary data.</text>
</comment>
<sequence length="319" mass="33713">MTPVTPDAYFCATDSDGVGAVGPEVGAVGAATDSREFRPTRHVGGAWTLDEQHIGPILGLLTHLVDEDRETRHGRGAAVVPTRLSVDILGVLTMEPFTTRVRVVRPGRTVELAEAVATQNGRDAVVLRVWHMASRDTRAWEGTPVAPLGVPEEFPEFDPRMVWPGGFIESVETRRVQEAPGRGAYWVRTPYALLDGVRVSTLARMMGLVDIANGMVVRRSPEEVMFPNVDLTVHLFRQPGEAGGDGGGGARDAGFDGDGDGVGAADGDGDGVAEGPSPWFGFDTSVSFGPGGVGLTSSVLHDAHGPLGTMGQSLTVRPR</sequence>
<dbReference type="InterPro" id="IPR049450">
    <property type="entry name" value="ACOT8-like_C"/>
</dbReference>
<dbReference type="Proteomes" id="UP001500755">
    <property type="component" value="Unassembled WGS sequence"/>
</dbReference>
<feature type="domain" description="Acyl-CoA thioesterase-like C-terminal" evidence="3">
    <location>
        <begin position="151"/>
        <end position="243"/>
    </location>
</feature>
<evidence type="ECO:0000256" key="1">
    <source>
        <dbReference type="SAM" id="MobiDB-lite"/>
    </source>
</evidence>